<dbReference type="GO" id="GO:0000272">
    <property type="term" value="P:polysaccharide catabolic process"/>
    <property type="evidence" value="ECO:0007669"/>
    <property type="project" value="UniProtKB-KW"/>
</dbReference>
<keyword evidence="3" id="KW-1015">Disulfide bond</keyword>
<dbReference type="Gene3D" id="2.60.350.10">
    <property type="entry name" value="Dextranase, N-terminal"/>
    <property type="match status" value="1"/>
</dbReference>
<evidence type="ECO:0000256" key="5">
    <source>
        <dbReference type="ARBA" id="ARBA00023277"/>
    </source>
</evidence>
<keyword evidence="6 8" id="KW-0326">Glycosidase</keyword>
<evidence type="ECO:0000256" key="3">
    <source>
        <dbReference type="ARBA" id="ARBA00023157"/>
    </source>
</evidence>
<evidence type="ECO:0000256" key="1">
    <source>
        <dbReference type="ARBA" id="ARBA00008834"/>
    </source>
</evidence>
<dbReference type="InterPro" id="IPR000743">
    <property type="entry name" value="Glyco_hydro_28"/>
</dbReference>
<keyword evidence="4" id="KW-0325">Glycoprotein</keyword>
<dbReference type="InterPro" id="IPR035953">
    <property type="entry name" value="Dextranase_N-ter"/>
</dbReference>
<organism evidence="10 11">
    <name type="scientific">Candidatus Cryptobacteroides intestinavium</name>
    <dbReference type="NCBI Taxonomy" id="2840766"/>
    <lineage>
        <taxon>Bacteria</taxon>
        <taxon>Pseudomonadati</taxon>
        <taxon>Bacteroidota</taxon>
        <taxon>Bacteroidia</taxon>
        <taxon>Bacteroidales</taxon>
        <taxon>Candidatus Cryptobacteroides</taxon>
    </lineage>
</organism>
<keyword evidence="2 8" id="KW-0378">Hydrolase</keyword>
<evidence type="ECO:0000256" key="2">
    <source>
        <dbReference type="ARBA" id="ARBA00022801"/>
    </source>
</evidence>
<sequence length="752" mass="83635">MNLRISIAIILWTLISCTPEPVDQEPDITSDDAPSELDAAFTFPETELETFSGWARHLLFFDEEDCVYATEEWTLEGFSPDFTAGSCVAVAYEDSENLIVPSFDTGREDRCFKLNSVTKDAPGIYTKVCSGGLSGLTGGELTPAVSYIRVKISNAPADFLSFDFRISGLSNTFDFMTGEYSFEGSGYDFRNVSLCSQDTLMTFFPQINPAGEPVEFTVRMEGYEKNFYSTIANGLKPGTSVELELDFYQSGNELKAGLTARSYVNGESDTSSETSVTVTEYRRRSSMYSVEVQQKDGTWKKEDVHYALCSDASSHHSQLWNDWDNSKKLRDTMGFTNFVNPFDGPVKVRVHRLDGKQFSRVDIRPTEYGIIHTEIDDNTIEFTIPSYEKRKLSIEFDSDRFHNLAVLPCRPDPDRPDPDNIPSDMIYFGPGEHVRSVTHIGEGQTLYVDEGAILYTKITVDGDNATIAGNGIISGEKLAHTGGTYASGYQLIESNPSKNGTRNYFTVKDVTIIDSPNWTMSIYNTDHVTIDNINLICWILNGDGIDLCSVRDAVVRDSFIRTYDDCITLKVNSTSVGDTQDILLENNLIWADYARGIVIGPESGCVGGGRIHDVTVEGCTVLHHPFAIQSNSQLADRDCCGISISQFPHGGTVSGTTENIIFRNIVSDNVMPQSRPFVIRQEPGQDGQALLKNITFENFRILAEKGSRPADIFTHGSRIEGLVFRNLTYNGAPFPYETMLDIYGDNVEYTVE</sequence>
<dbReference type="InterPro" id="IPR012334">
    <property type="entry name" value="Pectin_lyas_fold"/>
</dbReference>
<dbReference type="Gene3D" id="2.160.20.10">
    <property type="entry name" value="Single-stranded right-handed beta-helix, Pectin lyase-like"/>
    <property type="match status" value="1"/>
</dbReference>
<evidence type="ECO:0000256" key="8">
    <source>
        <dbReference type="RuleBase" id="RU361169"/>
    </source>
</evidence>
<comment type="similarity">
    <text evidence="1 8">Belongs to the glycosyl hydrolase 28 family.</text>
</comment>
<accession>A0A9D9EUG2</accession>
<keyword evidence="5" id="KW-0119">Carbohydrate metabolism</keyword>
<dbReference type="Proteomes" id="UP000823661">
    <property type="component" value="Unassembled WGS sequence"/>
</dbReference>
<evidence type="ECO:0000256" key="4">
    <source>
        <dbReference type="ARBA" id="ARBA00023180"/>
    </source>
</evidence>
<keyword evidence="7" id="KW-0624">Polysaccharide degradation</keyword>
<proteinExistence type="inferred from homology"/>
<evidence type="ECO:0000256" key="6">
    <source>
        <dbReference type="ARBA" id="ARBA00023295"/>
    </source>
</evidence>
<protein>
    <recommendedName>
        <fullName evidence="9">Glycoside hydrolase family 49 N-terminal domain-containing protein</fullName>
    </recommendedName>
</protein>
<dbReference type="PROSITE" id="PS51257">
    <property type="entry name" value="PROKAR_LIPOPROTEIN"/>
    <property type="match status" value="1"/>
</dbReference>
<dbReference type="InterPro" id="IPR011050">
    <property type="entry name" value="Pectin_lyase_fold/virulence"/>
</dbReference>
<dbReference type="GO" id="GO:0004650">
    <property type="term" value="F:polygalacturonase activity"/>
    <property type="evidence" value="ECO:0007669"/>
    <property type="project" value="InterPro"/>
</dbReference>
<reference evidence="10" key="2">
    <citation type="journal article" date="2021" name="PeerJ">
        <title>Extensive microbial diversity within the chicken gut microbiome revealed by metagenomics and culture.</title>
        <authorList>
            <person name="Gilroy R."/>
            <person name="Ravi A."/>
            <person name="Getino M."/>
            <person name="Pursley I."/>
            <person name="Horton D.L."/>
            <person name="Alikhan N.F."/>
            <person name="Baker D."/>
            <person name="Gharbi K."/>
            <person name="Hall N."/>
            <person name="Watson M."/>
            <person name="Adriaenssens E.M."/>
            <person name="Foster-Nyarko E."/>
            <person name="Jarju S."/>
            <person name="Secka A."/>
            <person name="Antonio M."/>
            <person name="Oren A."/>
            <person name="Chaudhuri R.R."/>
            <person name="La Ragione R."/>
            <person name="Hildebrand F."/>
            <person name="Pallen M.J."/>
        </authorList>
    </citation>
    <scope>NUCLEOTIDE SEQUENCE</scope>
    <source>
        <strain evidence="10">B1-20833</strain>
    </source>
</reference>
<gene>
    <name evidence="10" type="ORF">IAC06_06345</name>
</gene>
<evidence type="ECO:0000313" key="11">
    <source>
        <dbReference type="Proteomes" id="UP000823661"/>
    </source>
</evidence>
<dbReference type="PANTHER" id="PTHR31736:SF12">
    <property type="entry name" value="EXO-POLYGALACTURONASE, PUTATIVE-RELATED"/>
    <property type="match status" value="1"/>
</dbReference>
<dbReference type="EMBL" id="JADIMI010000062">
    <property type="protein sequence ID" value="MBO8452485.1"/>
    <property type="molecule type" value="Genomic_DNA"/>
</dbReference>
<dbReference type="SUPFAM" id="SSF101596">
    <property type="entry name" value="Dextranase, N-terminal domain"/>
    <property type="match status" value="1"/>
</dbReference>
<dbReference type="Pfam" id="PF00295">
    <property type="entry name" value="Glyco_hydro_28"/>
    <property type="match status" value="1"/>
</dbReference>
<evidence type="ECO:0000313" key="10">
    <source>
        <dbReference type="EMBL" id="MBO8452485.1"/>
    </source>
</evidence>
<dbReference type="Pfam" id="PF17433">
    <property type="entry name" value="Glyco_hydro_49N"/>
    <property type="match status" value="1"/>
</dbReference>
<dbReference type="AlphaFoldDB" id="A0A9D9EUG2"/>
<name>A0A9D9EUG2_9BACT</name>
<reference evidence="10" key="1">
    <citation type="submission" date="2020-10" db="EMBL/GenBank/DDBJ databases">
        <authorList>
            <person name="Gilroy R."/>
        </authorList>
    </citation>
    <scope>NUCLEOTIDE SEQUENCE</scope>
    <source>
        <strain evidence="10">B1-20833</strain>
    </source>
</reference>
<evidence type="ECO:0000259" key="9">
    <source>
        <dbReference type="Pfam" id="PF17433"/>
    </source>
</evidence>
<comment type="caution">
    <text evidence="10">The sequence shown here is derived from an EMBL/GenBank/DDBJ whole genome shotgun (WGS) entry which is preliminary data.</text>
</comment>
<dbReference type="SUPFAM" id="SSF51126">
    <property type="entry name" value="Pectin lyase-like"/>
    <property type="match status" value="1"/>
</dbReference>
<feature type="domain" description="Glycoside hydrolase family 49 N-terminal" evidence="9">
    <location>
        <begin position="271"/>
        <end position="402"/>
    </location>
</feature>
<evidence type="ECO:0000256" key="7">
    <source>
        <dbReference type="ARBA" id="ARBA00023326"/>
    </source>
</evidence>
<dbReference type="InterPro" id="IPR023226">
    <property type="entry name" value="Glyco_hydro_49_N_dom"/>
</dbReference>
<dbReference type="PANTHER" id="PTHR31736">
    <property type="match status" value="1"/>
</dbReference>